<accession>A0A1R3G2L6</accession>
<protein>
    <recommendedName>
        <fullName evidence="2">Bifunctional inhibitor/plant lipid transfer protein/seed storage helical domain-containing protein</fullName>
    </recommendedName>
</protein>
<proteinExistence type="predicted"/>
<evidence type="ECO:0000259" key="2">
    <source>
        <dbReference type="Pfam" id="PF14368"/>
    </source>
</evidence>
<dbReference type="InterPro" id="IPR036312">
    <property type="entry name" value="Bifun_inhib/LTP/seed_sf"/>
</dbReference>
<gene>
    <name evidence="3" type="ORF">COLO4_37302</name>
</gene>
<sequence length="113" mass="12064">MASSLVVTVTLVVVVVILLGIFDVPLMGRGDDQMVSPSQCKEEKNLLVNACKAIILGSSPSPECCERVRVSHVECVCPLVTPQVAALIGVERTIKQIEACGRTVPHNFKCGSM</sequence>
<dbReference type="AlphaFoldDB" id="A0A1R3G2L6"/>
<dbReference type="PANTHER" id="PTHR33286:SF7">
    <property type="entry name" value="BIFUNCTIONAL INHIBITOR_PLANT LIPID TRANSFER PROTEIN_SEED STORAGE HELICAL DOMAIN-CONTAINING PROTEIN"/>
    <property type="match status" value="1"/>
</dbReference>
<name>A0A1R3G2L6_9ROSI</name>
<dbReference type="InterPro" id="IPR016140">
    <property type="entry name" value="Bifunc_inhib/LTP/seed_store"/>
</dbReference>
<keyword evidence="4" id="KW-1185">Reference proteome</keyword>
<dbReference type="PANTHER" id="PTHR33286">
    <property type="entry name" value="BIFUNCTIONAL INHIBITOR/LIPID-TRANSFER PROTEIN/SEED STORAGE 2S ALBUMIN SUPERFAMILY PROTEIN"/>
    <property type="match status" value="1"/>
</dbReference>
<dbReference type="SUPFAM" id="SSF47699">
    <property type="entry name" value="Bifunctional inhibitor/lipid-transfer protein/seed storage 2S albumin"/>
    <property type="match status" value="1"/>
</dbReference>
<keyword evidence="1" id="KW-0472">Membrane</keyword>
<dbReference type="OrthoDB" id="1885440at2759"/>
<dbReference type="EMBL" id="AWUE01023877">
    <property type="protein sequence ID" value="OMO52260.1"/>
    <property type="molecule type" value="Genomic_DNA"/>
</dbReference>
<evidence type="ECO:0000313" key="4">
    <source>
        <dbReference type="Proteomes" id="UP000187203"/>
    </source>
</evidence>
<feature type="transmembrane region" description="Helical" evidence="1">
    <location>
        <begin position="6"/>
        <end position="26"/>
    </location>
</feature>
<dbReference type="Pfam" id="PF14368">
    <property type="entry name" value="LTP_2"/>
    <property type="match status" value="1"/>
</dbReference>
<dbReference type="Proteomes" id="UP000187203">
    <property type="component" value="Unassembled WGS sequence"/>
</dbReference>
<dbReference type="STRING" id="93759.A0A1R3G2L6"/>
<organism evidence="3 4">
    <name type="scientific">Corchorus olitorius</name>
    <dbReference type="NCBI Taxonomy" id="93759"/>
    <lineage>
        <taxon>Eukaryota</taxon>
        <taxon>Viridiplantae</taxon>
        <taxon>Streptophyta</taxon>
        <taxon>Embryophyta</taxon>
        <taxon>Tracheophyta</taxon>
        <taxon>Spermatophyta</taxon>
        <taxon>Magnoliopsida</taxon>
        <taxon>eudicotyledons</taxon>
        <taxon>Gunneridae</taxon>
        <taxon>Pentapetalae</taxon>
        <taxon>rosids</taxon>
        <taxon>malvids</taxon>
        <taxon>Malvales</taxon>
        <taxon>Malvaceae</taxon>
        <taxon>Grewioideae</taxon>
        <taxon>Apeibeae</taxon>
        <taxon>Corchorus</taxon>
    </lineage>
</organism>
<evidence type="ECO:0000313" key="3">
    <source>
        <dbReference type="EMBL" id="OMO52260.1"/>
    </source>
</evidence>
<feature type="domain" description="Bifunctional inhibitor/plant lipid transfer protein/seed storage helical" evidence="2">
    <location>
        <begin position="35"/>
        <end position="110"/>
    </location>
</feature>
<reference evidence="4" key="1">
    <citation type="submission" date="2013-09" db="EMBL/GenBank/DDBJ databases">
        <title>Corchorus olitorius genome sequencing.</title>
        <authorList>
            <person name="Alam M."/>
            <person name="Haque M.S."/>
            <person name="Islam M.S."/>
            <person name="Emdad E.M."/>
            <person name="Islam M.M."/>
            <person name="Ahmed B."/>
            <person name="Halim A."/>
            <person name="Hossen Q.M.M."/>
            <person name="Hossain M.Z."/>
            <person name="Ahmed R."/>
            <person name="Khan M.M."/>
            <person name="Islam R."/>
            <person name="Rashid M.M."/>
            <person name="Khan S.A."/>
            <person name="Rahman M.S."/>
            <person name="Alam M."/>
            <person name="Yahiya A.S."/>
            <person name="Khan M.S."/>
            <person name="Azam M.S."/>
            <person name="Haque T."/>
            <person name="Lashkar M.Z.H."/>
            <person name="Akhand A.I."/>
            <person name="Morshed G."/>
            <person name="Roy S."/>
            <person name="Uddin K.S."/>
            <person name="Rabeya T."/>
            <person name="Hossain A.S."/>
            <person name="Chowdhury A."/>
            <person name="Snigdha A.R."/>
            <person name="Mortoza M.S."/>
            <person name="Matin S.A."/>
            <person name="Hoque S.M.E."/>
            <person name="Islam M.K."/>
            <person name="Roy D.K."/>
            <person name="Haider R."/>
            <person name="Moosa M.M."/>
            <person name="Elias S.M."/>
            <person name="Hasan A.M."/>
            <person name="Jahan S."/>
            <person name="Shafiuddin M."/>
            <person name="Mahmood N."/>
            <person name="Shommy N.S."/>
        </authorList>
    </citation>
    <scope>NUCLEOTIDE SEQUENCE [LARGE SCALE GENOMIC DNA]</scope>
    <source>
        <strain evidence="4">cv. O-4</strain>
    </source>
</reference>
<comment type="caution">
    <text evidence="3">The sequence shown here is derived from an EMBL/GenBank/DDBJ whole genome shotgun (WGS) entry which is preliminary data.</text>
</comment>
<dbReference type="Gene3D" id="1.10.110.10">
    <property type="entry name" value="Plant lipid-transfer and hydrophobic proteins"/>
    <property type="match status" value="1"/>
</dbReference>
<keyword evidence="1" id="KW-1133">Transmembrane helix</keyword>
<evidence type="ECO:0000256" key="1">
    <source>
        <dbReference type="SAM" id="Phobius"/>
    </source>
</evidence>
<keyword evidence="1" id="KW-0812">Transmembrane</keyword>